<evidence type="ECO:0000256" key="9">
    <source>
        <dbReference type="ARBA" id="ARBA00023239"/>
    </source>
</evidence>
<dbReference type="Gene3D" id="3.30.499.10">
    <property type="entry name" value="Aconitase, domain 3"/>
    <property type="match status" value="2"/>
</dbReference>
<keyword evidence="9 11" id="KW-0456">Lyase</keyword>
<dbReference type="GO" id="GO:0051539">
    <property type="term" value="F:4 iron, 4 sulfur cluster binding"/>
    <property type="evidence" value="ECO:0007669"/>
    <property type="project" value="UniProtKB-KW"/>
</dbReference>
<dbReference type="InterPro" id="IPR000573">
    <property type="entry name" value="AconitaseA/IPMdHydase_ssu_swvl"/>
</dbReference>
<dbReference type="InterPro" id="IPR044137">
    <property type="entry name" value="AcnA_IRP_Swivel"/>
</dbReference>
<dbReference type="Proteomes" id="UP000533476">
    <property type="component" value="Unassembled WGS sequence"/>
</dbReference>
<keyword evidence="6" id="KW-0479">Metal-binding</keyword>
<dbReference type="Gene3D" id="6.10.190.10">
    <property type="match status" value="1"/>
</dbReference>
<dbReference type="InterPro" id="IPR006249">
    <property type="entry name" value="Aconitase/IRP2"/>
</dbReference>
<dbReference type="Pfam" id="PF00694">
    <property type="entry name" value="Aconitase_C"/>
    <property type="match status" value="1"/>
</dbReference>
<dbReference type="RefSeq" id="WP_169103151.1">
    <property type="nucleotide sequence ID" value="NZ_JABBVZ010000181.1"/>
</dbReference>
<comment type="function">
    <text evidence="11">Catalyzes the isomerization of citrate to isocitrate via cis-aconitate.</text>
</comment>
<dbReference type="Gene3D" id="3.20.19.10">
    <property type="entry name" value="Aconitase, domain 4"/>
    <property type="match status" value="1"/>
</dbReference>
<dbReference type="UniPathway" id="UPA00223">
    <property type="reaction ID" value="UER00718"/>
</dbReference>
<evidence type="ECO:0000256" key="3">
    <source>
        <dbReference type="ARBA" id="ARBA00007185"/>
    </source>
</evidence>
<dbReference type="CDD" id="cd01586">
    <property type="entry name" value="AcnA_IRP"/>
    <property type="match status" value="1"/>
</dbReference>
<dbReference type="Pfam" id="PF00330">
    <property type="entry name" value="Aconitase"/>
    <property type="match status" value="1"/>
</dbReference>
<dbReference type="InterPro" id="IPR001030">
    <property type="entry name" value="Acoase/IPM_deHydtase_lsu_aba"/>
</dbReference>
<feature type="domain" description="Aconitase/3-isopropylmalate dehydratase large subunit alpha/beta/alpha" evidence="12">
    <location>
        <begin position="93"/>
        <end position="587"/>
    </location>
</feature>
<keyword evidence="8 11" id="KW-0411">Iron-sulfur</keyword>
<protein>
    <recommendedName>
        <fullName evidence="11">Aconitate hydratase</fullName>
        <shortName evidence="11">Aconitase</shortName>
        <ecNumber evidence="11">4.2.1.3</ecNumber>
    </recommendedName>
</protein>
<dbReference type="EMBL" id="JABBVZ010000181">
    <property type="protein sequence ID" value="NMP24948.1"/>
    <property type="molecule type" value="Genomic_DNA"/>
</dbReference>
<proteinExistence type="inferred from homology"/>
<comment type="subunit">
    <text evidence="4">Monomer.</text>
</comment>
<dbReference type="InterPro" id="IPR015931">
    <property type="entry name" value="Acnase/IPM_dHydase_lsu_aba_1/3"/>
</dbReference>
<dbReference type="GO" id="GO:0006099">
    <property type="term" value="P:tricarboxylic acid cycle"/>
    <property type="evidence" value="ECO:0007669"/>
    <property type="project" value="UniProtKB-UniPathway"/>
</dbReference>
<dbReference type="FunFam" id="3.30.499.10:FF:000002">
    <property type="entry name" value="Aconitate hydratase"/>
    <property type="match status" value="1"/>
</dbReference>
<dbReference type="CDD" id="cd01580">
    <property type="entry name" value="AcnA_IRP_Swivel"/>
    <property type="match status" value="1"/>
</dbReference>
<comment type="cofactor">
    <cofactor evidence="1">
        <name>[4Fe-4S] cluster</name>
        <dbReference type="ChEBI" id="CHEBI:49883"/>
    </cofactor>
</comment>
<dbReference type="NCBIfam" id="NF006757">
    <property type="entry name" value="PRK09277.1"/>
    <property type="match status" value="1"/>
</dbReference>
<dbReference type="NCBIfam" id="NF009520">
    <property type="entry name" value="PRK12881.1"/>
    <property type="match status" value="1"/>
</dbReference>
<gene>
    <name evidence="14" type="primary">acnA</name>
    <name evidence="14" type="ORF">HIJ39_21815</name>
</gene>
<keyword evidence="5" id="KW-0816">Tricarboxylic acid cycle</keyword>
<dbReference type="EC" id="4.2.1.3" evidence="11"/>
<evidence type="ECO:0000256" key="4">
    <source>
        <dbReference type="ARBA" id="ARBA00011245"/>
    </source>
</evidence>
<keyword evidence="15" id="KW-1185">Reference proteome</keyword>
<dbReference type="GO" id="GO:0046872">
    <property type="term" value="F:metal ion binding"/>
    <property type="evidence" value="ECO:0007669"/>
    <property type="project" value="UniProtKB-KW"/>
</dbReference>
<keyword evidence="7 11" id="KW-0408">Iron</keyword>
<evidence type="ECO:0000256" key="7">
    <source>
        <dbReference type="ARBA" id="ARBA00023004"/>
    </source>
</evidence>
<sequence length="917" mass="100178">MAIDAHFLSEVNSLTVANKHDPFGAKADARVDGQPITYYRLSALEKLSGAQVSRLPFSIKVLLESLLRQLDNYQINPEDVEALARWSPDQPSRREIPFKPARVVLQDFTGVPAVVDLAALRSVMERHHGDPAKINPLVPVDLVIDHSVQVDQFGRLEALEFNMEREFERNQERYRFLNWAQKSFNNFRVVPPATGIVHQVNLEYLASVVAHKTADGQRVVFPDSVVGTDSHTTMINGLGVLGWGVGGIEAEANMLGQPLYFVTPQVVGFRLTGKLKEGATATDLALTITERLRRHGVVGKFVEFFGTGLSHMSLADRATIANMAPEYGATMGYFPVDAETLRYLKETGRSSEHIALVEWYMKEQGLFRTDDTPDPLFSDVLELDLGTVEPSLAGPKRPQDRVPLSAMKPTFEKALTAPVAERGFGLSPDDVAKTATVHHPDGTQEELKNGSVVIAAITSCTNTSNPMVMIGAGLLAKKAAERGIKPPQYVKTSLAPGSRVVSAYLERAGLMPYLNQLGFEVVGYGCTTCIGNSGPLPEAVSEAIQSGDLTVAAVLSGNRNFEGRIHAQVKANYLASPPLVVAYALAGTVDIDLQHDPLAHDANGNPVFLKDIWPNTEEILATLNDAIKPELFREQYETVFSANDRWNHMGAPEGQLYQWDANSTYIQEPPFFTDWSPEPRHLHPIHNARVLAILGDSVTTDHISPAGNIAVKSPAAKYLMEHGVEPKDFNSYGARRGNHEVMMRGTFANIRIRNLMLPGVEGGVSVHWPDGQQDSIYDVAMRYQAEGVPLVVLAGKEYGTGSSRDWAAKGTALLGVKAVIAESFERIHRSNLVGMGVLPLQFPDGTNAQTLGLTGEEVISLDVPQDIKPGQQVTIEAKRPNGEVVRFTATARLDTPVDVDYYRNGGILQTVLGNLAQ</sequence>
<dbReference type="PROSITE" id="PS00450">
    <property type="entry name" value="ACONITASE_1"/>
    <property type="match status" value="1"/>
</dbReference>
<evidence type="ECO:0000256" key="2">
    <source>
        <dbReference type="ARBA" id="ARBA00004717"/>
    </source>
</evidence>
<name>A0A7Y0Q444_9FIRM</name>
<comment type="caution">
    <text evidence="14">The sequence shown here is derived from an EMBL/GenBank/DDBJ whole genome shotgun (WGS) entry which is preliminary data.</text>
</comment>
<dbReference type="GO" id="GO:0003994">
    <property type="term" value="F:aconitate hydratase activity"/>
    <property type="evidence" value="ECO:0007669"/>
    <property type="project" value="UniProtKB-EC"/>
</dbReference>
<evidence type="ECO:0000256" key="11">
    <source>
        <dbReference type="RuleBase" id="RU361275"/>
    </source>
</evidence>
<evidence type="ECO:0000256" key="6">
    <source>
        <dbReference type="ARBA" id="ARBA00022723"/>
    </source>
</evidence>
<organism evidence="14 15">
    <name type="scientific">Sulfobacillus harzensis</name>
    <dbReference type="NCBI Taxonomy" id="2729629"/>
    <lineage>
        <taxon>Bacteria</taxon>
        <taxon>Bacillati</taxon>
        <taxon>Bacillota</taxon>
        <taxon>Clostridia</taxon>
        <taxon>Eubacteriales</taxon>
        <taxon>Clostridiales Family XVII. Incertae Sedis</taxon>
        <taxon>Sulfobacillus</taxon>
    </lineage>
</organism>
<dbReference type="SUPFAM" id="SSF53732">
    <property type="entry name" value="Aconitase iron-sulfur domain"/>
    <property type="match status" value="1"/>
</dbReference>
<dbReference type="SUPFAM" id="SSF52016">
    <property type="entry name" value="LeuD/IlvD-like"/>
    <property type="match status" value="1"/>
</dbReference>
<evidence type="ECO:0000259" key="12">
    <source>
        <dbReference type="Pfam" id="PF00330"/>
    </source>
</evidence>
<dbReference type="NCBIfam" id="TIGR01341">
    <property type="entry name" value="aconitase_1"/>
    <property type="match status" value="1"/>
</dbReference>
<feature type="domain" description="Aconitase A/isopropylmalate dehydratase small subunit swivel" evidence="13">
    <location>
        <begin position="716"/>
        <end position="844"/>
    </location>
</feature>
<comment type="similarity">
    <text evidence="3 11">Belongs to the aconitase/IPM isomerase family.</text>
</comment>
<dbReference type="FunFam" id="3.20.19.10:FF:000001">
    <property type="entry name" value="Aconitate hydratase"/>
    <property type="match status" value="1"/>
</dbReference>
<comment type="catalytic activity">
    <reaction evidence="10 11">
        <text>citrate = D-threo-isocitrate</text>
        <dbReference type="Rhea" id="RHEA:10336"/>
        <dbReference type="ChEBI" id="CHEBI:15562"/>
        <dbReference type="ChEBI" id="CHEBI:16947"/>
        <dbReference type="EC" id="4.2.1.3"/>
    </reaction>
</comment>
<evidence type="ECO:0000256" key="1">
    <source>
        <dbReference type="ARBA" id="ARBA00001966"/>
    </source>
</evidence>
<reference evidence="14 15" key="1">
    <citation type="submission" date="2020-04" db="EMBL/GenBank/DDBJ databases">
        <authorList>
            <person name="Zhang R."/>
            <person name="Schippers A."/>
        </authorList>
    </citation>
    <scope>NUCLEOTIDE SEQUENCE [LARGE SCALE GENOMIC DNA]</scope>
    <source>
        <strain evidence="14 15">DSM 109850</strain>
    </source>
</reference>
<evidence type="ECO:0000256" key="8">
    <source>
        <dbReference type="ARBA" id="ARBA00023014"/>
    </source>
</evidence>
<dbReference type="PROSITE" id="PS01244">
    <property type="entry name" value="ACONITASE_2"/>
    <property type="match status" value="1"/>
</dbReference>
<dbReference type="PRINTS" id="PR00415">
    <property type="entry name" value="ACONITASE"/>
</dbReference>
<evidence type="ECO:0000256" key="5">
    <source>
        <dbReference type="ARBA" id="ARBA00022532"/>
    </source>
</evidence>
<dbReference type="FunFam" id="3.30.499.10:FF:000005">
    <property type="entry name" value="cytoplasmic aconitate hydratase"/>
    <property type="match status" value="1"/>
</dbReference>
<accession>A0A7Y0Q444</accession>
<dbReference type="GO" id="GO:0019679">
    <property type="term" value="P:propionate metabolic process, methylcitrate cycle"/>
    <property type="evidence" value="ECO:0007669"/>
    <property type="project" value="UniProtKB-ARBA"/>
</dbReference>
<dbReference type="InterPro" id="IPR036008">
    <property type="entry name" value="Aconitase_4Fe-4S_dom"/>
</dbReference>
<comment type="pathway">
    <text evidence="2">Carbohydrate metabolism; tricarboxylic acid cycle; isocitrate from oxaloacetate: step 2/2.</text>
</comment>
<evidence type="ECO:0000256" key="10">
    <source>
        <dbReference type="ARBA" id="ARBA00023501"/>
    </source>
</evidence>
<keyword evidence="11" id="KW-0004">4Fe-4S</keyword>
<dbReference type="InterPro" id="IPR018136">
    <property type="entry name" value="Aconitase_4Fe-4S_BS"/>
</dbReference>
<dbReference type="PANTHER" id="PTHR11670">
    <property type="entry name" value="ACONITASE/IRON-RESPONSIVE ELEMENT FAMILY MEMBER"/>
    <property type="match status" value="1"/>
</dbReference>
<evidence type="ECO:0000259" key="13">
    <source>
        <dbReference type="Pfam" id="PF00694"/>
    </source>
</evidence>
<dbReference type="InterPro" id="IPR015928">
    <property type="entry name" value="Aconitase/3IPM_dehydase_swvl"/>
</dbReference>
<dbReference type="AlphaFoldDB" id="A0A7Y0Q444"/>
<evidence type="ECO:0000313" key="15">
    <source>
        <dbReference type="Proteomes" id="UP000533476"/>
    </source>
</evidence>
<evidence type="ECO:0000313" key="14">
    <source>
        <dbReference type="EMBL" id="NMP24948.1"/>
    </source>
</evidence>